<organism evidence="2 3">
    <name type="scientific">Helobdella robusta</name>
    <name type="common">Californian leech</name>
    <dbReference type="NCBI Taxonomy" id="6412"/>
    <lineage>
        <taxon>Eukaryota</taxon>
        <taxon>Metazoa</taxon>
        <taxon>Spiralia</taxon>
        <taxon>Lophotrochozoa</taxon>
        <taxon>Annelida</taxon>
        <taxon>Clitellata</taxon>
        <taxon>Hirudinea</taxon>
        <taxon>Rhynchobdellida</taxon>
        <taxon>Glossiphoniidae</taxon>
        <taxon>Helobdella</taxon>
    </lineage>
</organism>
<reference evidence="2" key="3">
    <citation type="submission" date="2015-06" db="UniProtKB">
        <authorList>
            <consortium name="EnsemblMetazoa"/>
        </authorList>
    </citation>
    <scope>IDENTIFICATION</scope>
</reference>
<dbReference type="InParanoid" id="T1ENH9"/>
<reference evidence="1 3" key="2">
    <citation type="journal article" date="2013" name="Nature">
        <title>Insights into bilaterian evolution from three spiralian genomes.</title>
        <authorList>
            <person name="Simakov O."/>
            <person name="Marletaz F."/>
            <person name="Cho S.J."/>
            <person name="Edsinger-Gonzales E."/>
            <person name="Havlak P."/>
            <person name="Hellsten U."/>
            <person name="Kuo D.H."/>
            <person name="Larsson T."/>
            <person name="Lv J."/>
            <person name="Arendt D."/>
            <person name="Savage R."/>
            <person name="Osoegawa K."/>
            <person name="de Jong P."/>
            <person name="Grimwood J."/>
            <person name="Chapman J.A."/>
            <person name="Shapiro H."/>
            <person name="Aerts A."/>
            <person name="Otillar R.P."/>
            <person name="Terry A.Y."/>
            <person name="Boore J.L."/>
            <person name="Grigoriev I.V."/>
            <person name="Lindberg D.R."/>
            <person name="Seaver E.C."/>
            <person name="Weisblat D.A."/>
            <person name="Putnam N.H."/>
            <person name="Rokhsar D.S."/>
        </authorList>
    </citation>
    <scope>NUCLEOTIDE SEQUENCE</scope>
</reference>
<evidence type="ECO:0000313" key="3">
    <source>
        <dbReference type="Proteomes" id="UP000015101"/>
    </source>
</evidence>
<keyword evidence="3" id="KW-1185">Reference proteome</keyword>
<dbReference type="EnsemblMetazoa" id="HelroT159027">
    <property type="protein sequence ID" value="HelroP159027"/>
    <property type="gene ID" value="HelroG159027"/>
</dbReference>
<dbReference type="CTD" id="20198129"/>
<name>T1ENH9_HELRO</name>
<dbReference type="HOGENOM" id="CLU_1139070_0_0_1"/>
<dbReference type="EMBL" id="AMQM01000174">
    <property type="status" value="NOT_ANNOTATED_CDS"/>
    <property type="molecule type" value="Genomic_DNA"/>
</dbReference>
<dbReference type="InterPro" id="IPR015816">
    <property type="entry name" value="Vitellinogen_b-sht_N"/>
</dbReference>
<dbReference type="KEGG" id="hro:HELRODRAFT_159027"/>
<gene>
    <name evidence="2" type="primary">20198129</name>
    <name evidence="1" type="ORF">HELRODRAFT_159027</name>
</gene>
<evidence type="ECO:0008006" key="4">
    <source>
        <dbReference type="Google" id="ProtNLM"/>
    </source>
</evidence>
<dbReference type="RefSeq" id="XP_009009205.1">
    <property type="nucleotide sequence ID" value="XM_009010957.1"/>
</dbReference>
<reference evidence="3" key="1">
    <citation type="submission" date="2012-12" db="EMBL/GenBank/DDBJ databases">
        <authorList>
            <person name="Hellsten U."/>
            <person name="Grimwood J."/>
            <person name="Chapman J.A."/>
            <person name="Shapiro H."/>
            <person name="Aerts A."/>
            <person name="Otillar R.P."/>
            <person name="Terry A.Y."/>
            <person name="Boore J.L."/>
            <person name="Simakov O."/>
            <person name="Marletaz F."/>
            <person name="Cho S.-J."/>
            <person name="Edsinger-Gonzales E."/>
            <person name="Havlak P."/>
            <person name="Kuo D.-H."/>
            <person name="Larsson T."/>
            <person name="Lv J."/>
            <person name="Arendt D."/>
            <person name="Savage R."/>
            <person name="Osoegawa K."/>
            <person name="de Jong P."/>
            <person name="Lindberg D.R."/>
            <person name="Seaver E.C."/>
            <person name="Weisblat D.A."/>
            <person name="Putnam N.H."/>
            <person name="Grigoriev I.V."/>
            <person name="Rokhsar D.S."/>
        </authorList>
    </citation>
    <scope>NUCLEOTIDE SEQUENCE</scope>
</reference>
<dbReference type="PANTHER" id="PTHR13024">
    <property type="entry name" value="MICROSOMAL TRIGLYCERIDE TRANSFER PROTEIN, LARGE SUBUNIT"/>
    <property type="match status" value="1"/>
</dbReference>
<dbReference type="SUPFAM" id="SSF56968">
    <property type="entry name" value="Lipovitellin-phosvitin complex, beta-sheet shell regions"/>
    <property type="match status" value="1"/>
</dbReference>
<dbReference type="AlphaFoldDB" id="T1ENH9"/>
<dbReference type="Proteomes" id="UP000015101">
    <property type="component" value="Unassembled WGS sequence"/>
</dbReference>
<sequence length="244" mass="28026">MIQKYSPQSCVHVMHASYSNECNDVMLSIFVLCSHLCGWHSIPSSGALIEFVPGRSYEYLYQTQVKLDDKSRHQQTNKYKASGYKAYTKFKVASIWSSENLHEHIIKLSASDKPHGNLPPQDKHFESILKSPSYFHWNNGLVQYIYTHVTPSGELNMLKSLIDTFQLHSVLETQKFIQFADIRGQCNVTLSMDDNNELTANKTCINRSYLQRSTSYYLLGLLCLACPLQHFLTKERWPSSNAVF</sequence>
<evidence type="ECO:0000313" key="1">
    <source>
        <dbReference type="EMBL" id="ESO12485.1"/>
    </source>
</evidence>
<dbReference type="EMBL" id="KB095811">
    <property type="protein sequence ID" value="ESO12485.1"/>
    <property type="molecule type" value="Genomic_DNA"/>
</dbReference>
<protein>
    <recommendedName>
        <fullName evidence="4">Vitellogenin domain-containing protein</fullName>
    </recommendedName>
</protein>
<accession>T1ENH9</accession>
<dbReference type="InterPro" id="IPR039988">
    <property type="entry name" value="MTTP"/>
</dbReference>
<dbReference type="InterPro" id="IPR015819">
    <property type="entry name" value="Lipid_transp_b-sht_shell"/>
</dbReference>
<evidence type="ECO:0000313" key="2">
    <source>
        <dbReference type="EnsemblMetazoa" id="HelroP159027"/>
    </source>
</evidence>
<dbReference type="GeneID" id="20198129"/>
<dbReference type="Gene3D" id="2.30.230.10">
    <property type="entry name" value="Lipovitellin, beta-sheet shell regions, chain A"/>
    <property type="match status" value="1"/>
</dbReference>
<proteinExistence type="predicted"/>
<dbReference type="PANTHER" id="PTHR13024:SF0">
    <property type="entry name" value="MICROSOMAL TRIACYLGLYCEROL TRANSFER PROTEIN"/>
    <property type="match status" value="1"/>
</dbReference>
<dbReference type="GO" id="GO:0005548">
    <property type="term" value="F:phospholipid transporter activity"/>
    <property type="evidence" value="ECO:0007669"/>
    <property type="project" value="InterPro"/>
</dbReference>